<feature type="domain" description="SAM" evidence="5">
    <location>
        <begin position="7"/>
        <end position="66"/>
    </location>
</feature>
<name>B4JRN4_DROGR</name>
<proteinExistence type="predicted"/>
<protein>
    <recommendedName>
        <fullName evidence="4">Sterile alpha motif domain-containing protein 5</fullName>
    </recommendedName>
</protein>
<comment type="subunit">
    <text evidence="3">Interacts promiscuously (via SAM domain) with EPHA5, EPHA6, EPHA7, EPHA8, EPHB1, EPHB2, EPHB3 and EPHB4 (via SAM domain) (in vitro).</text>
</comment>
<keyword evidence="2" id="KW-0963">Cytoplasm</keyword>
<dbReference type="InterPro" id="IPR001660">
    <property type="entry name" value="SAM"/>
</dbReference>
<evidence type="ECO:0000259" key="5">
    <source>
        <dbReference type="PROSITE" id="PS50105"/>
    </source>
</evidence>
<keyword evidence="7" id="KW-1185">Reference proteome</keyword>
<gene>
    <name evidence="6" type="primary">Dgri\GH19753</name>
    <name evidence="6" type="ORF">Dgri_GH19753</name>
</gene>
<evidence type="ECO:0000256" key="1">
    <source>
        <dbReference type="ARBA" id="ARBA00004496"/>
    </source>
</evidence>
<dbReference type="HOGENOM" id="CLU_115568_0_0_1"/>
<dbReference type="SUPFAM" id="SSF47769">
    <property type="entry name" value="SAM/Pointed domain"/>
    <property type="match status" value="1"/>
</dbReference>
<dbReference type="GO" id="GO:0005737">
    <property type="term" value="C:cytoplasm"/>
    <property type="evidence" value="ECO:0007669"/>
    <property type="project" value="UniProtKB-SubCell"/>
</dbReference>
<dbReference type="InterPro" id="IPR051725">
    <property type="entry name" value="SAM-SH3_domain_protein"/>
</dbReference>
<dbReference type="InterPro" id="IPR013761">
    <property type="entry name" value="SAM/pointed_sf"/>
</dbReference>
<dbReference type="STRING" id="7222.B4JRN4"/>
<dbReference type="eggNOG" id="KOG4384">
    <property type="taxonomic scope" value="Eukaryota"/>
</dbReference>
<dbReference type="PANTHER" id="PTHR12301">
    <property type="entry name" value="SAM-DOMAIN, SH3 AND NUCLEAR LOCALIZATION SIGNALS PROTEIN RELATED"/>
    <property type="match status" value="1"/>
</dbReference>
<dbReference type="OrthoDB" id="10047268at2759"/>
<dbReference type="EMBL" id="CH916373">
    <property type="protein sequence ID" value="EDV94424.1"/>
    <property type="molecule type" value="Genomic_DNA"/>
</dbReference>
<dbReference type="OMA" id="LAICMPR"/>
<sequence length="142" mass="15758">MPQHNIVCEWLRTIGMPQYGESFLENGYDELEICKQIGEIDLDAIGVDNLSHRGKLLKSVRTLREKGAAIVYVLINDPKALSNSNEILASDCDTPVTMKELEAVMKRHLEADGIRLTAHPYSTPVSIVPVIKLAAAYLGHFI</sequence>
<dbReference type="FunFam" id="1.10.150.50:FF:000055">
    <property type="entry name" value="Sterile alpha motif domain containing 5"/>
    <property type="match status" value="1"/>
</dbReference>
<comment type="subcellular location">
    <subcellularLocation>
        <location evidence="1">Cytoplasm</location>
    </subcellularLocation>
</comment>
<reference evidence="6 7" key="1">
    <citation type="journal article" date="2007" name="Nature">
        <title>Evolution of genes and genomes on the Drosophila phylogeny.</title>
        <authorList>
            <consortium name="Drosophila 12 Genomes Consortium"/>
            <person name="Clark A.G."/>
            <person name="Eisen M.B."/>
            <person name="Smith D.R."/>
            <person name="Bergman C.M."/>
            <person name="Oliver B."/>
            <person name="Markow T.A."/>
            <person name="Kaufman T.C."/>
            <person name="Kellis M."/>
            <person name="Gelbart W."/>
            <person name="Iyer V.N."/>
            <person name="Pollard D.A."/>
            <person name="Sackton T.B."/>
            <person name="Larracuente A.M."/>
            <person name="Singh N.D."/>
            <person name="Abad J.P."/>
            <person name="Abt D.N."/>
            <person name="Adryan B."/>
            <person name="Aguade M."/>
            <person name="Akashi H."/>
            <person name="Anderson W.W."/>
            <person name="Aquadro C.F."/>
            <person name="Ardell D.H."/>
            <person name="Arguello R."/>
            <person name="Artieri C.G."/>
            <person name="Barbash D.A."/>
            <person name="Barker D."/>
            <person name="Barsanti P."/>
            <person name="Batterham P."/>
            <person name="Batzoglou S."/>
            <person name="Begun D."/>
            <person name="Bhutkar A."/>
            <person name="Blanco E."/>
            <person name="Bosak S.A."/>
            <person name="Bradley R.K."/>
            <person name="Brand A.D."/>
            <person name="Brent M.R."/>
            <person name="Brooks A.N."/>
            <person name="Brown R.H."/>
            <person name="Butlin R.K."/>
            <person name="Caggese C."/>
            <person name="Calvi B.R."/>
            <person name="Bernardo de Carvalho A."/>
            <person name="Caspi A."/>
            <person name="Castrezana S."/>
            <person name="Celniker S.E."/>
            <person name="Chang J.L."/>
            <person name="Chapple C."/>
            <person name="Chatterji S."/>
            <person name="Chinwalla A."/>
            <person name="Civetta A."/>
            <person name="Clifton S.W."/>
            <person name="Comeron J.M."/>
            <person name="Costello J.C."/>
            <person name="Coyne J.A."/>
            <person name="Daub J."/>
            <person name="David R.G."/>
            <person name="Delcher A.L."/>
            <person name="Delehaunty K."/>
            <person name="Do C.B."/>
            <person name="Ebling H."/>
            <person name="Edwards K."/>
            <person name="Eickbush T."/>
            <person name="Evans J.D."/>
            <person name="Filipski A."/>
            <person name="Findeiss S."/>
            <person name="Freyhult E."/>
            <person name="Fulton L."/>
            <person name="Fulton R."/>
            <person name="Garcia A.C."/>
            <person name="Gardiner A."/>
            <person name="Garfield D.A."/>
            <person name="Garvin B.E."/>
            <person name="Gibson G."/>
            <person name="Gilbert D."/>
            <person name="Gnerre S."/>
            <person name="Godfrey J."/>
            <person name="Good R."/>
            <person name="Gotea V."/>
            <person name="Gravely B."/>
            <person name="Greenberg A.J."/>
            <person name="Griffiths-Jones S."/>
            <person name="Gross S."/>
            <person name="Guigo R."/>
            <person name="Gustafson E.A."/>
            <person name="Haerty W."/>
            <person name="Hahn M.W."/>
            <person name="Halligan D.L."/>
            <person name="Halpern A.L."/>
            <person name="Halter G.M."/>
            <person name="Han M.V."/>
            <person name="Heger A."/>
            <person name="Hillier L."/>
            <person name="Hinrichs A.S."/>
            <person name="Holmes I."/>
            <person name="Hoskins R.A."/>
            <person name="Hubisz M.J."/>
            <person name="Hultmark D."/>
            <person name="Huntley M.A."/>
            <person name="Jaffe D.B."/>
            <person name="Jagadeeshan S."/>
            <person name="Jeck W.R."/>
            <person name="Johnson J."/>
            <person name="Jones C.D."/>
            <person name="Jordan W.C."/>
            <person name="Karpen G.H."/>
            <person name="Kataoka E."/>
            <person name="Keightley P.D."/>
            <person name="Kheradpour P."/>
            <person name="Kirkness E.F."/>
            <person name="Koerich L.B."/>
            <person name="Kristiansen K."/>
            <person name="Kudrna D."/>
            <person name="Kulathinal R.J."/>
            <person name="Kumar S."/>
            <person name="Kwok R."/>
            <person name="Lander E."/>
            <person name="Langley C.H."/>
            <person name="Lapoint R."/>
            <person name="Lazzaro B.P."/>
            <person name="Lee S.J."/>
            <person name="Levesque L."/>
            <person name="Li R."/>
            <person name="Lin C.F."/>
            <person name="Lin M.F."/>
            <person name="Lindblad-Toh K."/>
            <person name="Llopart A."/>
            <person name="Long M."/>
            <person name="Low L."/>
            <person name="Lozovsky E."/>
            <person name="Lu J."/>
            <person name="Luo M."/>
            <person name="Machado C.A."/>
            <person name="Makalowski W."/>
            <person name="Marzo M."/>
            <person name="Matsuda M."/>
            <person name="Matzkin L."/>
            <person name="McAllister B."/>
            <person name="McBride C.S."/>
            <person name="McKernan B."/>
            <person name="McKernan K."/>
            <person name="Mendez-Lago M."/>
            <person name="Minx P."/>
            <person name="Mollenhauer M.U."/>
            <person name="Montooth K."/>
            <person name="Mount S.M."/>
            <person name="Mu X."/>
            <person name="Myers E."/>
            <person name="Negre B."/>
            <person name="Newfeld S."/>
            <person name="Nielsen R."/>
            <person name="Noor M.A."/>
            <person name="O'Grady P."/>
            <person name="Pachter L."/>
            <person name="Papaceit M."/>
            <person name="Parisi M.J."/>
            <person name="Parisi M."/>
            <person name="Parts L."/>
            <person name="Pedersen J.S."/>
            <person name="Pesole G."/>
            <person name="Phillippy A.M."/>
            <person name="Ponting C.P."/>
            <person name="Pop M."/>
            <person name="Porcelli D."/>
            <person name="Powell J.R."/>
            <person name="Prohaska S."/>
            <person name="Pruitt K."/>
            <person name="Puig M."/>
            <person name="Quesneville H."/>
            <person name="Ram K.R."/>
            <person name="Rand D."/>
            <person name="Rasmussen M.D."/>
            <person name="Reed L.K."/>
            <person name="Reenan R."/>
            <person name="Reily A."/>
            <person name="Remington K.A."/>
            <person name="Rieger T.T."/>
            <person name="Ritchie M.G."/>
            <person name="Robin C."/>
            <person name="Rogers Y.H."/>
            <person name="Rohde C."/>
            <person name="Rozas J."/>
            <person name="Rubenfield M.J."/>
            <person name="Ruiz A."/>
            <person name="Russo S."/>
            <person name="Salzberg S.L."/>
            <person name="Sanchez-Gracia A."/>
            <person name="Saranga D.J."/>
            <person name="Sato H."/>
            <person name="Schaeffer S.W."/>
            <person name="Schatz M.C."/>
            <person name="Schlenke T."/>
            <person name="Schwartz R."/>
            <person name="Segarra C."/>
            <person name="Singh R.S."/>
            <person name="Sirot L."/>
            <person name="Sirota M."/>
            <person name="Sisneros N.B."/>
            <person name="Smith C.D."/>
            <person name="Smith T.F."/>
            <person name="Spieth J."/>
            <person name="Stage D.E."/>
            <person name="Stark A."/>
            <person name="Stephan W."/>
            <person name="Strausberg R.L."/>
            <person name="Strempel S."/>
            <person name="Sturgill D."/>
            <person name="Sutton G."/>
            <person name="Sutton G.G."/>
            <person name="Tao W."/>
            <person name="Teichmann S."/>
            <person name="Tobari Y.N."/>
            <person name="Tomimura Y."/>
            <person name="Tsolas J.M."/>
            <person name="Valente V.L."/>
            <person name="Venter E."/>
            <person name="Venter J.C."/>
            <person name="Vicario S."/>
            <person name="Vieira F.G."/>
            <person name="Vilella A.J."/>
            <person name="Villasante A."/>
            <person name="Walenz B."/>
            <person name="Wang J."/>
            <person name="Wasserman M."/>
            <person name="Watts T."/>
            <person name="Wilson D."/>
            <person name="Wilson R.K."/>
            <person name="Wing R.A."/>
            <person name="Wolfner M.F."/>
            <person name="Wong A."/>
            <person name="Wong G.K."/>
            <person name="Wu C.I."/>
            <person name="Wu G."/>
            <person name="Yamamoto D."/>
            <person name="Yang H.P."/>
            <person name="Yang S.P."/>
            <person name="Yorke J.A."/>
            <person name="Yoshida K."/>
            <person name="Zdobnov E."/>
            <person name="Zhang P."/>
            <person name="Zhang Y."/>
            <person name="Zimin A.V."/>
            <person name="Baldwin J."/>
            <person name="Abdouelleil A."/>
            <person name="Abdulkadir J."/>
            <person name="Abebe A."/>
            <person name="Abera B."/>
            <person name="Abreu J."/>
            <person name="Acer S.C."/>
            <person name="Aftuck L."/>
            <person name="Alexander A."/>
            <person name="An P."/>
            <person name="Anderson E."/>
            <person name="Anderson S."/>
            <person name="Arachi H."/>
            <person name="Azer M."/>
            <person name="Bachantsang P."/>
            <person name="Barry A."/>
            <person name="Bayul T."/>
            <person name="Berlin A."/>
            <person name="Bessette D."/>
            <person name="Bloom T."/>
            <person name="Blye J."/>
            <person name="Boguslavskiy L."/>
            <person name="Bonnet C."/>
            <person name="Boukhgalter B."/>
            <person name="Bourzgui I."/>
            <person name="Brown A."/>
            <person name="Cahill P."/>
            <person name="Channer S."/>
            <person name="Cheshatsang Y."/>
            <person name="Chuda L."/>
            <person name="Citroen M."/>
            <person name="Collymore A."/>
            <person name="Cooke P."/>
            <person name="Costello M."/>
            <person name="D'Aco K."/>
            <person name="Daza R."/>
            <person name="De Haan G."/>
            <person name="DeGray S."/>
            <person name="DeMaso C."/>
            <person name="Dhargay N."/>
            <person name="Dooley K."/>
            <person name="Dooley E."/>
            <person name="Doricent M."/>
            <person name="Dorje P."/>
            <person name="Dorjee K."/>
            <person name="Dupes A."/>
            <person name="Elong R."/>
            <person name="Falk J."/>
            <person name="Farina A."/>
            <person name="Faro S."/>
            <person name="Ferguson D."/>
            <person name="Fisher S."/>
            <person name="Foley C.D."/>
            <person name="Franke A."/>
            <person name="Friedrich D."/>
            <person name="Gadbois L."/>
            <person name="Gearin G."/>
            <person name="Gearin C.R."/>
            <person name="Giannoukos G."/>
            <person name="Goode T."/>
            <person name="Graham J."/>
            <person name="Grandbois E."/>
            <person name="Grewal S."/>
            <person name="Gyaltsen K."/>
            <person name="Hafez N."/>
            <person name="Hagos B."/>
            <person name="Hall J."/>
            <person name="Henson C."/>
            <person name="Hollinger A."/>
            <person name="Honan T."/>
            <person name="Huard M.D."/>
            <person name="Hughes L."/>
            <person name="Hurhula B."/>
            <person name="Husby M.E."/>
            <person name="Kamat A."/>
            <person name="Kanga B."/>
            <person name="Kashin S."/>
            <person name="Khazanovich D."/>
            <person name="Kisner P."/>
            <person name="Lance K."/>
            <person name="Lara M."/>
            <person name="Lee W."/>
            <person name="Lennon N."/>
            <person name="Letendre F."/>
            <person name="LeVine R."/>
            <person name="Lipovsky A."/>
            <person name="Liu X."/>
            <person name="Liu J."/>
            <person name="Liu S."/>
            <person name="Lokyitsang T."/>
            <person name="Lokyitsang Y."/>
            <person name="Lubonja R."/>
            <person name="Lui A."/>
            <person name="MacDonald P."/>
            <person name="Magnisalis V."/>
            <person name="Maru K."/>
            <person name="Matthews C."/>
            <person name="McCusker W."/>
            <person name="McDonough S."/>
            <person name="Mehta T."/>
            <person name="Meldrim J."/>
            <person name="Meneus L."/>
            <person name="Mihai O."/>
            <person name="Mihalev A."/>
            <person name="Mihova T."/>
            <person name="Mittelman R."/>
            <person name="Mlenga V."/>
            <person name="Montmayeur A."/>
            <person name="Mulrain L."/>
            <person name="Navidi A."/>
            <person name="Naylor J."/>
            <person name="Negash T."/>
            <person name="Nguyen T."/>
            <person name="Nguyen N."/>
            <person name="Nicol R."/>
            <person name="Norbu C."/>
            <person name="Norbu N."/>
            <person name="Novod N."/>
            <person name="O'Neill B."/>
            <person name="Osman S."/>
            <person name="Markiewicz E."/>
            <person name="Oyono O.L."/>
            <person name="Patti C."/>
            <person name="Phunkhang P."/>
            <person name="Pierre F."/>
            <person name="Priest M."/>
            <person name="Raghuraman S."/>
            <person name="Rege F."/>
            <person name="Reyes R."/>
            <person name="Rise C."/>
            <person name="Rogov P."/>
            <person name="Ross K."/>
            <person name="Ryan E."/>
            <person name="Settipalli S."/>
            <person name="Shea T."/>
            <person name="Sherpa N."/>
            <person name="Shi L."/>
            <person name="Shih D."/>
            <person name="Sparrow T."/>
            <person name="Spaulding J."/>
            <person name="Stalker J."/>
            <person name="Stange-Thomann N."/>
            <person name="Stavropoulos S."/>
            <person name="Stone C."/>
            <person name="Strader C."/>
            <person name="Tesfaye S."/>
            <person name="Thomson T."/>
            <person name="Thoulutsang Y."/>
            <person name="Thoulutsang D."/>
            <person name="Topham K."/>
            <person name="Topping I."/>
            <person name="Tsamla T."/>
            <person name="Vassiliev H."/>
            <person name="Vo A."/>
            <person name="Wangchuk T."/>
            <person name="Wangdi T."/>
            <person name="Weiand M."/>
            <person name="Wilkinson J."/>
            <person name="Wilson A."/>
            <person name="Yadav S."/>
            <person name="Young G."/>
            <person name="Yu Q."/>
            <person name="Zembek L."/>
            <person name="Zhong D."/>
            <person name="Zimmer A."/>
            <person name="Zwirko Z."/>
            <person name="Jaffe D.B."/>
            <person name="Alvarez P."/>
            <person name="Brockman W."/>
            <person name="Butler J."/>
            <person name="Chin C."/>
            <person name="Gnerre S."/>
            <person name="Grabherr M."/>
            <person name="Kleber M."/>
            <person name="Mauceli E."/>
            <person name="MacCallum I."/>
        </authorList>
    </citation>
    <scope>NUCLEOTIDE SEQUENCE [LARGE SCALE GENOMIC DNA]</scope>
    <source>
        <strain evidence="7">Tucson 15287-2541.00</strain>
    </source>
</reference>
<dbReference type="SMR" id="B4JRN4"/>
<dbReference type="Proteomes" id="UP000001070">
    <property type="component" value="Unassembled WGS sequence"/>
</dbReference>
<dbReference type="PhylomeDB" id="B4JRN4"/>
<evidence type="ECO:0000256" key="2">
    <source>
        <dbReference type="ARBA" id="ARBA00022490"/>
    </source>
</evidence>
<dbReference type="Gene3D" id="1.10.150.50">
    <property type="entry name" value="Transcription Factor, Ets-1"/>
    <property type="match status" value="1"/>
</dbReference>
<dbReference type="PANTHER" id="PTHR12301:SF8">
    <property type="entry name" value="STERILE ALPHA MOTIF DOMAIN-CONTAINING PROTEIN 5"/>
    <property type="match status" value="1"/>
</dbReference>
<evidence type="ECO:0000313" key="6">
    <source>
        <dbReference type="EMBL" id="EDV94424.1"/>
    </source>
</evidence>
<dbReference type="Pfam" id="PF00536">
    <property type="entry name" value="SAM_1"/>
    <property type="match status" value="1"/>
</dbReference>
<organism evidence="7">
    <name type="scientific">Drosophila grimshawi</name>
    <name type="common">Hawaiian fruit fly</name>
    <name type="synonym">Idiomyia grimshawi</name>
    <dbReference type="NCBI Taxonomy" id="7222"/>
    <lineage>
        <taxon>Eukaryota</taxon>
        <taxon>Metazoa</taxon>
        <taxon>Ecdysozoa</taxon>
        <taxon>Arthropoda</taxon>
        <taxon>Hexapoda</taxon>
        <taxon>Insecta</taxon>
        <taxon>Pterygota</taxon>
        <taxon>Neoptera</taxon>
        <taxon>Endopterygota</taxon>
        <taxon>Diptera</taxon>
        <taxon>Brachycera</taxon>
        <taxon>Muscomorpha</taxon>
        <taxon>Ephydroidea</taxon>
        <taxon>Drosophilidae</taxon>
        <taxon>Drosophila</taxon>
        <taxon>Hawaiian Drosophila</taxon>
    </lineage>
</organism>
<accession>B4JRN4</accession>
<dbReference type="AlphaFoldDB" id="B4JRN4"/>
<evidence type="ECO:0000313" key="7">
    <source>
        <dbReference type="Proteomes" id="UP000001070"/>
    </source>
</evidence>
<evidence type="ECO:0000256" key="4">
    <source>
        <dbReference type="ARBA" id="ARBA00073398"/>
    </source>
</evidence>
<evidence type="ECO:0000256" key="3">
    <source>
        <dbReference type="ARBA" id="ARBA00065890"/>
    </source>
</evidence>
<dbReference type="SMART" id="SM00454">
    <property type="entry name" value="SAM"/>
    <property type="match status" value="1"/>
</dbReference>
<dbReference type="PROSITE" id="PS50105">
    <property type="entry name" value="SAM_DOMAIN"/>
    <property type="match status" value="1"/>
</dbReference>